<reference evidence="3" key="1">
    <citation type="submission" date="2016-10" db="EMBL/GenBank/DDBJ databases">
        <authorList>
            <person name="Varghese N."/>
            <person name="Submissions S."/>
        </authorList>
    </citation>
    <scope>NUCLEOTIDE SEQUENCE [LARGE SCALE GENOMIC DNA]</scope>
    <source>
        <strain evidence="3">CGMCC 1.10971</strain>
    </source>
</reference>
<proteinExistence type="predicted"/>
<keyword evidence="1" id="KW-0472">Membrane</keyword>
<dbReference type="Pfam" id="PF11431">
    <property type="entry name" value="Transport_MerF"/>
    <property type="match status" value="1"/>
</dbReference>
<name>A0A1I2SHU8_9GAMM</name>
<keyword evidence="3" id="KW-1185">Reference proteome</keyword>
<accession>A0A1I2SHU8</accession>
<keyword evidence="1" id="KW-0812">Transmembrane</keyword>
<dbReference type="AlphaFoldDB" id="A0A1I2SHU8"/>
<dbReference type="RefSeq" id="WP_232349013.1">
    <property type="nucleotide sequence ID" value="NZ_FOOU01000008.1"/>
</dbReference>
<gene>
    <name evidence="2" type="ORF">SAMN05216175_10819</name>
</gene>
<dbReference type="GO" id="GO:0016020">
    <property type="term" value="C:membrane"/>
    <property type="evidence" value="ECO:0007669"/>
    <property type="project" value="InterPro"/>
</dbReference>
<evidence type="ECO:0000256" key="1">
    <source>
        <dbReference type="SAM" id="Phobius"/>
    </source>
</evidence>
<dbReference type="EMBL" id="FOOU01000008">
    <property type="protein sequence ID" value="SFG52364.1"/>
    <property type="molecule type" value="Genomic_DNA"/>
</dbReference>
<keyword evidence="1" id="KW-1133">Transmembrane helix</keyword>
<dbReference type="InterPro" id="IPR021091">
    <property type="entry name" value="Mercury_ion_transport_MerF"/>
</dbReference>
<organism evidence="2 3">
    <name type="scientific">Neptunomonas qingdaonensis</name>
    <dbReference type="NCBI Taxonomy" id="1045558"/>
    <lineage>
        <taxon>Bacteria</taxon>
        <taxon>Pseudomonadati</taxon>
        <taxon>Pseudomonadota</taxon>
        <taxon>Gammaproteobacteria</taxon>
        <taxon>Oceanospirillales</taxon>
        <taxon>Oceanospirillaceae</taxon>
        <taxon>Neptunomonas</taxon>
    </lineage>
</organism>
<dbReference type="STRING" id="1045558.SAMN05216175_10819"/>
<feature type="transmembrane region" description="Helical" evidence="1">
    <location>
        <begin position="81"/>
        <end position="104"/>
    </location>
</feature>
<dbReference type="Gene3D" id="1.10.287.910">
    <property type="entry name" value="bacterial mercury transporter, merf"/>
    <property type="match status" value="1"/>
</dbReference>
<dbReference type="NCBIfam" id="NF033565">
    <property type="entry name" value="trans_MerF"/>
    <property type="match status" value="1"/>
</dbReference>
<dbReference type="Proteomes" id="UP000198623">
    <property type="component" value="Unassembled WGS sequence"/>
</dbReference>
<evidence type="ECO:0000313" key="2">
    <source>
        <dbReference type="EMBL" id="SFG52364.1"/>
    </source>
</evidence>
<protein>
    <submittedName>
        <fullName evidence="2">Membrane transport protein MerF</fullName>
    </submittedName>
</protein>
<feature type="transmembrane region" description="Helical" evidence="1">
    <location>
        <begin position="52"/>
        <end position="75"/>
    </location>
</feature>
<evidence type="ECO:0000313" key="3">
    <source>
        <dbReference type="Proteomes" id="UP000198623"/>
    </source>
</evidence>
<sequence length="109" mass="11554">MSNNLIYESVIICPECGAQTNKIMPTDNCQSFKILCGGTIAMKKSTTLLKTGIIGSVIAALCCFTPILVILLGVIGMSSAVGYLDFVLLPALGVFICITLYALVLKYKG</sequence>